<evidence type="ECO:0000313" key="3">
    <source>
        <dbReference type="Proteomes" id="UP000461730"/>
    </source>
</evidence>
<dbReference type="AlphaFoldDB" id="A0A7K1U6P4"/>
<sequence>MKIFFEESEAVAASKIKELISAINPGVEVVKITLQDRIPVQRYLVRKGTRLFPVSVNDIAYFYVKDRFSCIRTIDGTEHIIGKSLDDIELEVDSTVFFRANRQFIVNYSSIRQVHACFNGKLKVWLSPGIAEDVIVSRLKAAEFRKWLGE</sequence>
<protein>
    <recommendedName>
        <fullName evidence="1">HTH LytTR-type domain-containing protein</fullName>
    </recommendedName>
</protein>
<reference evidence="2 3" key="1">
    <citation type="submission" date="2019-12" db="EMBL/GenBank/DDBJ databases">
        <title>Chitinophaga sp. strain ysch24 (GDMCC 1.1355), whole genome shotgun sequence.</title>
        <authorList>
            <person name="Zhang X."/>
        </authorList>
    </citation>
    <scope>NUCLEOTIDE SEQUENCE [LARGE SCALE GENOMIC DNA]</scope>
    <source>
        <strain evidence="3">ysch24</strain>
    </source>
</reference>
<dbReference type="Gene3D" id="2.40.50.1020">
    <property type="entry name" value="LytTr DNA-binding domain"/>
    <property type="match status" value="1"/>
</dbReference>
<dbReference type="PROSITE" id="PS50930">
    <property type="entry name" value="HTH_LYTTR"/>
    <property type="match status" value="1"/>
</dbReference>
<organism evidence="2 3">
    <name type="scientific">Chitinophaga tropicalis</name>
    <dbReference type="NCBI Taxonomy" id="2683588"/>
    <lineage>
        <taxon>Bacteria</taxon>
        <taxon>Pseudomonadati</taxon>
        <taxon>Bacteroidota</taxon>
        <taxon>Chitinophagia</taxon>
        <taxon>Chitinophagales</taxon>
        <taxon>Chitinophagaceae</taxon>
        <taxon>Chitinophaga</taxon>
    </lineage>
</organism>
<proteinExistence type="predicted"/>
<dbReference type="EMBL" id="WRXN01000007">
    <property type="protein sequence ID" value="MVT10019.1"/>
    <property type="molecule type" value="Genomic_DNA"/>
</dbReference>
<keyword evidence="3" id="KW-1185">Reference proteome</keyword>
<name>A0A7K1U6P4_9BACT</name>
<gene>
    <name evidence="2" type="ORF">GO493_17240</name>
</gene>
<comment type="caution">
    <text evidence="2">The sequence shown here is derived from an EMBL/GenBank/DDBJ whole genome shotgun (WGS) entry which is preliminary data.</text>
</comment>
<dbReference type="PANTHER" id="PTHR37299">
    <property type="entry name" value="TRANSCRIPTIONAL REGULATOR-RELATED"/>
    <property type="match status" value="1"/>
</dbReference>
<feature type="domain" description="HTH LytTR-type" evidence="1">
    <location>
        <begin position="45"/>
        <end position="150"/>
    </location>
</feature>
<dbReference type="Proteomes" id="UP000461730">
    <property type="component" value="Unassembled WGS sequence"/>
</dbReference>
<evidence type="ECO:0000313" key="2">
    <source>
        <dbReference type="EMBL" id="MVT10019.1"/>
    </source>
</evidence>
<dbReference type="GO" id="GO:0000156">
    <property type="term" value="F:phosphorelay response regulator activity"/>
    <property type="evidence" value="ECO:0007669"/>
    <property type="project" value="InterPro"/>
</dbReference>
<dbReference type="Pfam" id="PF04397">
    <property type="entry name" value="LytTR"/>
    <property type="match status" value="1"/>
</dbReference>
<dbReference type="InterPro" id="IPR046947">
    <property type="entry name" value="LytR-like"/>
</dbReference>
<dbReference type="PANTHER" id="PTHR37299:SF1">
    <property type="entry name" value="STAGE 0 SPORULATION PROTEIN A HOMOLOG"/>
    <property type="match status" value="1"/>
</dbReference>
<accession>A0A7K1U6P4</accession>
<dbReference type="InterPro" id="IPR007492">
    <property type="entry name" value="LytTR_DNA-bd_dom"/>
</dbReference>
<dbReference type="GO" id="GO:0003677">
    <property type="term" value="F:DNA binding"/>
    <property type="evidence" value="ECO:0007669"/>
    <property type="project" value="InterPro"/>
</dbReference>
<evidence type="ECO:0000259" key="1">
    <source>
        <dbReference type="PROSITE" id="PS50930"/>
    </source>
</evidence>
<dbReference type="RefSeq" id="WP_157307466.1">
    <property type="nucleotide sequence ID" value="NZ_WRXN01000007.1"/>
</dbReference>
<dbReference type="SMART" id="SM00850">
    <property type="entry name" value="LytTR"/>
    <property type="match status" value="1"/>
</dbReference>